<dbReference type="AlphaFoldDB" id="A0AAN8XFN8"/>
<feature type="compositionally biased region" description="Low complexity" evidence="2">
    <location>
        <begin position="450"/>
        <end position="463"/>
    </location>
</feature>
<organism evidence="3 4">
    <name type="scientific">Halocaridina rubra</name>
    <name type="common">Hawaiian red shrimp</name>
    <dbReference type="NCBI Taxonomy" id="373956"/>
    <lineage>
        <taxon>Eukaryota</taxon>
        <taxon>Metazoa</taxon>
        <taxon>Ecdysozoa</taxon>
        <taxon>Arthropoda</taxon>
        <taxon>Crustacea</taxon>
        <taxon>Multicrustacea</taxon>
        <taxon>Malacostraca</taxon>
        <taxon>Eumalacostraca</taxon>
        <taxon>Eucarida</taxon>
        <taxon>Decapoda</taxon>
        <taxon>Pleocyemata</taxon>
        <taxon>Caridea</taxon>
        <taxon>Atyoidea</taxon>
        <taxon>Atyidae</taxon>
        <taxon>Halocaridina</taxon>
    </lineage>
</organism>
<gene>
    <name evidence="3" type="ORF">SK128_003448</name>
</gene>
<name>A0AAN8XFN8_HALRR</name>
<sequence>MTGQVDLEVSNGVRGKYQGGLKSVMKSRYLGMNAKRRIYEGLIVPTALYGTKTWNAREDEKSNLNVTEMSTVSDKPQKTRKIFTPEKFPCGFKDICSPEDSETSLDLEKEFLEQDLLVRDLRMENNELRSQYARNLTTGTAINDENETWRHQMNRRHDCFMDVTIILHELAMLREKLKEREDLIVELKENIRQKDVILEEKNKEVSRLQKPLPKESILDTELNNKNKKPKYISQLSAYVCAPNRVDYVLPVDISRTAFGGEENLPSIKSKSSSLPEVSARSRLTLSDMELSTYASSDVLSSEYATSSSSSSSVRTTSSSNYDESATESDVSYDSASDESDLALESDVAYDTASDESDLELESDVSYDTASDESDLALESDVSTQNDSSSRIRSSTYDESVTESDDVSYESELSSYDRSPSNPTSSSYGSDESIQDESSSNSGAGISIQDALSSSSASLSSEKK</sequence>
<accession>A0AAN8XFN8</accession>
<proteinExistence type="predicted"/>
<dbReference type="Proteomes" id="UP001381693">
    <property type="component" value="Unassembled WGS sequence"/>
</dbReference>
<feature type="compositionally biased region" description="Polar residues" evidence="2">
    <location>
        <begin position="380"/>
        <end position="398"/>
    </location>
</feature>
<feature type="compositionally biased region" description="Low complexity" evidence="2">
    <location>
        <begin position="300"/>
        <end position="319"/>
    </location>
</feature>
<feature type="compositionally biased region" description="Acidic residues" evidence="2">
    <location>
        <begin position="399"/>
        <end position="408"/>
    </location>
</feature>
<feature type="compositionally biased region" description="Low complexity" evidence="2">
    <location>
        <begin position="413"/>
        <end position="430"/>
    </location>
</feature>
<feature type="compositionally biased region" description="Polar residues" evidence="2">
    <location>
        <begin position="320"/>
        <end position="334"/>
    </location>
</feature>
<evidence type="ECO:0000313" key="3">
    <source>
        <dbReference type="EMBL" id="KAK7082502.1"/>
    </source>
</evidence>
<protein>
    <submittedName>
        <fullName evidence="3">Uncharacterized protein</fullName>
    </submittedName>
</protein>
<keyword evidence="4" id="KW-1185">Reference proteome</keyword>
<dbReference type="EMBL" id="JAXCGZ010003991">
    <property type="protein sequence ID" value="KAK7082502.1"/>
    <property type="molecule type" value="Genomic_DNA"/>
</dbReference>
<evidence type="ECO:0000313" key="4">
    <source>
        <dbReference type="Proteomes" id="UP001381693"/>
    </source>
</evidence>
<reference evidence="3 4" key="1">
    <citation type="submission" date="2023-11" db="EMBL/GenBank/DDBJ databases">
        <title>Halocaridina rubra genome assembly.</title>
        <authorList>
            <person name="Smith C."/>
        </authorList>
    </citation>
    <scope>NUCLEOTIDE SEQUENCE [LARGE SCALE GENOMIC DNA]</scope>
    <source>
        <strain evidence="3">EP-1</strain>
        <tissue evidence="3">Whole</tissue>
    </source>
</reference>
<keyword evidence="1" id="KW-0175">Coiled coil</keyword>
<feature type="region of interest" description="Disordered" evidence="2">
    <location>
        <begin position="299"/>
        <end position="463"/>
    </location>
</feature>
<feature type="compositionally biased region" description="Acidic residues" evidence="2">
    <location>
        <begin position="352"/>
        <end position="377"/>
    </location>
</feature>
<comment type="caution">
    <text evidence="3">The sequence shown here is derived from an EMBL/GenBank/DDBJ whole genome shotgun (WGS) entry which is preliminary data.</text>
</comment>
<evidence type="ECO:0000256" key="1">
    <source>
        <dbReference type="SAM" id="Coils"/>
    </source>
</evidence>
<feature type="coiled-coil region" evidence="1">
    <location>
        <begin position="170"/>
        <end position="204"/>
    </location>
</feature>
<evidence type="ECO:0000256" key="2">
    <source>
        <dbReference type="SAM" id="MobiDB-lite"/>
    </source>
</evidence>